<feature type="transmembrane region" description="Helical" evidence="2">
    <location>
        <begin position="192"/>
        <end position="220"/>
    </location>
</feature>
<dbReference type="AlphaFoldDB" id="A0A9P5XBT5"/>
<feature type="region of interest" description="Disordered" evidence="1">
    <location>
        <begin position="893"/>
        <end position="1016"/>
    </location>
</feature>
<reference evidence="3" key="1">
    <citation type="submission" date="2020-11" db="EMBL/GenBank/DDBJ databases">
        <authorList>
            <consortium name="DOE Joint Genome Institute"/>
            <person name="Ahrendt S."/>
            <person name="Riley R."/>
            <person name="Andreopoulos W."/>
            <person name="Labutti K."/>
            <person name="Pangilinan J."/>
            <person name="Ruiz-Duenas F.J."/>
            <person name="Barrasa J.M."/>
            <person name="Sanchez-Garcia M."/>
            <person name="Camarero S."/>
            <person name="Miyauchi S."/>
            <person name="Serrano A."/>
            <person name="Linde D."/>
            <person name="Babiker R."/>
            <person name="Drula E."/>
            <person name="Ayuso-Fernandez I."/>
            <person name="Pacheco R."/>
            <person name="Padilla G."/>
            <person name="Ferreira P."/>
            <person name="Barriuso J."/>
            <person name="Kellner H."/>
            <person name="Castanera R."/>
            <person name="Alfaro M."/>
            <person name="Ramirez L."/>
            <person name="Pisabarro A.G."/>
            <person name="Kuo A."/>
            <person name="Tritt A."/>
            <person name="Lipzen A."/>
            <person name="He G."/>
            <person name="Yan M."/>
            <person name="Ng V."/>
            <person name="Cullen D."/>
            <person name="Martin F."/>
            <person name="Rosso M.-N."/>
            <person name="Henrissat B."/>
            <person name="Hibbett D."/>
            <person name="Martinez A.T."/>
            <person name="Grigoriev I.V."/>
        </authorList>
    </citation>
    <scope>NUCLEOTIDE SEQUENCE</scope>
    <source>
        <strain evidence="3">MF-IS2</strain>
    </source>
</reference>
<feature type="compositionally biased region" description="Polar residues" evidence="1">
    <location>
        <begin position="43"/>
        <end position="52"/>
    </location>
</feature>
<feature type="region of interest" description="Disordered" evidence="1">
    <location>
        <begin position="788"/>
        <end position="862"/>
    </location>
</feature>
<feature type="compositionally biased region" description="Polar residues" evidence="1">
    <location>
        <begin position="1118"/>
        <end position="1142"/>
    </location>
</feature>
<feature type="compositionally biased region" description="Acidic residues" evidence="1">
    <location>
        <begin position="614"/>
        <end position="633"/>
    </location>
</feature>
<comment type="caution">
    <text evidence="3">The sequence shown here is derived from an EMBL/GenBank/DDBJ whole genome shotgun (WGS) entry which is preliminary data.</text>
</comment>
<evidence type="ECO:0000313" key="3">
    <source>
        <dbReference type="EMBL" id="KAF9447132.1"/>
    </source>
</evidence>
<gene>
    <name evidence="3" type="ORF">P691DRAFT_632599</name>
</gene>
<feature type="transmembrane region" description="Helical" evidence="2">
    <location>
        <begin position="278"/>
        <end position="297"/>
    </location>
</feature>
<feature type="compositionally biased region" description="Polar residues" evidence="1">
    <location>
        <begin position="684"/>
        <end position="703"/>
    </location>
</feature>
<accession>A0A9P5XBT5</accession>
<name>A0A9P5XBT5_9AGAR</name>
<feature type="compositionally biased region" description="Basic and acidic residues" evidence="1">
    <location>
        <begin position="903"/>
        <end position="921"/>
    </location>
</feature>
<feature type="compositionally biased region" description="Polar residues" evidence="1">
    <location>
        <begin position="566"/>
        <end position="576"/>
    </location>
</feature>
<sequence>MFFNLRPSRQVSPVESASHPNNTPANNDSPTSPDPSPTEIRDTSQPSSNSPPRMSKDSEGYPSWLPKRPPPPAPASTMHSSVGAPEPEPDTDPELFQSIGGRKPTPRSVRIVSLHGVNPPGKGGGGRRDSSNPGRPTRVWSRGTAPPMPSSGDQGGFAYPYYTSTRIPQPKFNAKNLDLGKGVVTPSILARLYFYIFPILVFAHLPLQTYFDLNAVYIIIQVSKHPNPEAPGVPGSGKNWALAAAAYVACWLAWIACVVVLYELVYSFIRRWRVKRPLMMPIYLSSPAYTFTSLTSYTNFRFLLHLRLEAFFGDHGSIRDGLAETFYWYSQNLPTVALLMPRAGLCLALLLEFWSPQAGILSLADMGISRRDGTFFRRNDGTLTNYARGVLIANATWTAWRILVLLISWMGLWILSGQGCAGICGPRYRWEEEDMEKTRSSIYSTENDSNRDIDALAWAWKECTRLRIQDIYELCLNTPALRWGSSASPAPGWKQEKGKAVAEPDPIEVQRVLAAVGIPTVPAPARRRAITDDFFESPKEEKEIQLRHRESDKGIGPSTMRYPFNQRGSAQVSSQDKVPFPPSPKKTASRSTTTHTSSESTSSTGSTESSSGSTEDDSEDDDEEEDDEFEGSEEPSTGHASNSMSSLGHPISPSRRYPFNFRQPAGRGNSTSSRSHQSRPSQSGVSQSGISYSGVSQSTGNRPSTDSPSDLMSSSSSRPRASLSQSSGGSAIPMPPRHPNPQRTRPPSIPLPSLPSATAVEFPSIRIRADSGILPGVMTVGAELMQDDAESVMSSDSAIDEQQDEVGLLSPGASHTNLAVPSAGSGPGSASSRSRTGSSARSRANSNRSQRSIPAMRSRVSSLGVVVRSRAQSLLQSVSATSLDIVRGGAAAARSRTNSSMARLEEEAAHRLPELPSRARDVSGSTQESQASYPYSFSNPQAWEDRGYMSSSSHSRSGSGSGSGGENWTFGQPMPFMRPGNSHLREEVLSDSDREVGSRRLGDMRQDSDIEEMTREFGPTRTAQSLMGPGMPGVIPMSASVETASSAMDVFHSVEPSTRTASPLPPPTPREGDASAPGPSTSVSPNIDIPWGRYRLGEPYAARGRGQQAHGRGPVGERSTSSSPSQVTGTGQASMTTSQPDISTAAQSFVTAAATIEGGTT</sequence>
<feature type="region of interest" description="Disordered" evidence="1">
    <location>
        <begin position="1053"/>
        <end position="1142"/>
    </location>
</feature>
<feature type="region of interest" description="Disordered" evidence="1">
    <location>
        <begin position="1"/>
        <end position="152"/>
    </location>
</feature>
<dbReference type="EMBL" id="MU151214">
    <property type="protein sequence ID" value="KAF9447132.1"/>
    <property type="molecule type" value="Genomic_DNA"/>
</dbReference>
<protein>
    <submittedName>
        <fullName evidence="3">Uncharacterized protein</fullName>
    </submittedName>
</protein>
<keyword evidence="2" id="KW-0472">Membrane</keyword>
<keyword evidence="2" id="KW-0812">Transmembrane</keyword>
<evidence type="ECO:0000256" key="1">
    <source>
        <dbReference type="SAM" id="MobiDB-lite"/>
    </source>
</evidence>
<feature type="compositionally biased region" description="Low complexity" evidence="1">
    <location>
        <begin position="704"/>
        <end position="727"/>
    </location>
</feature>
<evidence type="ECO:0000313" key="4">
    <source>
        <dbReference type="Proteomes" id="UP000807342"/>
    </source>
</evidence>
<feature type="transmembrane region" description="Helical" evidence="2">
    <location>
        <begin position="240"/>
        <end position="266"/>
    </location>
</feature>
<feature type="compositionally biased region" description="Low complexity" evidence="1">
    <location>
        <begin position="670"/>
        <end position="683"/>
    </location>
</feature>
<dbReference type="OrthoDB" id="2575061at2759"/>
<keyword evidence="2" id="KW-1133">Transmembrane helix</keyword>
<feature type="compositionally biased region" description="Low complexity" evidence="1">
    <location>
        <begin position="591"/>
        <end position="613"/>
    </location>
</feature>
<feature type="compositionally biased region" description="Low complexity" evidence="1">
    <location>
        <begin position="1101"/>
        <end position="1112"/>
    </location>
</feature>
<proteinExistence type="predicted"/>
<dbReference type="Proteomes" id="UP000807342">
    <property type="component" value="Unassembled WGS sequence"/>
</dbReference>
<organism evidence="3 4">
    <name type="scientific">Macrolepiota fuliginosa MF-IS2</name>
    <dbReference type="NCBI Taxonomy" id="1400762"/>
    <lineage>
        <taxon>Eukaryota</taxon>
        <taxon>Fungi</taxon>
        <taxon>Dikarya</taxon>
        <taxon>Basidiomycota</taxon>
        <taxon>Agaricomycotina</taxon>
        <taxon>Agaricomycetes</taxon>
        <taxon>Agaricomycetidae</taxon>
        <taxon>Agaricales</taxon>
        <taxon>Agaricineae</taxon>
        <taxon>Agaricaceae</taxon>
        <taxon>Macrolepiota</taxon>
    </lineage>
</organism>
<feature type="region of interest" description="Disordered" evidence="1">
    <location>
        <begin position="529"/>
        <end position="756"/>
    </location>
</feature>
<feature type="compositionally biased region" description="Low complexity" evidence="1">
    <location>
        <begin position="822"/>
        <end position="862"/>
    </location>
</feature>
<feature type="non-terminal residue" evidence="3">
    <location>
        <position position="1161"/>
    </location>
</feature>
<evidence type="ECO:0000256" key="2">
    <source>
        <dbReference type="SAM" id="Phobius"/>
    </source>
</evidence>
<feature type="compositionally biased region" description="Polar residues" evidence="1">
    <location>
        <begin position="7"/>
        <end position="27"/>
    </location>
</feature>
<feature type="compositionally biased region" description="Basic and acidic residues" evidence="1">
    <location>
        <begin position="983"/>
        <end position="1015"/>
    </location>
</feature>
<keyword evidence="4" id="KW-1185">Reference proteome</keyword>
<feature type="compositionally biased region" description="Basic and acidic residues" evidence="1">
    <location>
        <begin position="536"/>
        <end position="553"/>
    </location>
</feature>
<feature type="compositionally biased region" description="Polar residues" evidence="1">
    <location>
        <begin position="923"/>
        <end position="941"/>
    </location>
</feature>